<dbReference type="InterPro" id="IPR050214">
    <property type="entry name" value="Cys_Synth/Cystath_Beta-Synth"/>
</dbReference>
<dbReference type="Proteomes" id="UP000391834">
    <property type="component" value="Unassembled WGS sequence"/>
</dbReference>
<dbReference type="AlphaFoldDB" id="A0A5M4B0Q1"/>
<organism evidence="14 15">
    <name type="scientific">Prolixibacter bellariivorans</name>
    <dbReference type="NCBI Taxonomy" id="314319"/>
    <lineage>
        <taxon>Bacteria</taxon>
        <taxon>Pseudomonadati</taxon>
        <taxon>Bacteroidota</taxon>
        <taxon>Bacteroidia</taxon>
        <taxon>Marinilabiliales</taxon>
        <taxon>Prolixibacteraceae</taxon>
        <taxon>Prolixibacter</taxon>
    </lineage>
</organism>
<comment type="caution">
    <text evidence="14">The sequence shown here is derived from an EMBL/GenBank/DDBJ whole genome shotgun (WGS) entry which is preliminary data.</text>
</comment>
<keyword evidence="5 12" id="KW-0028">Amino-acid biosynthesis</keyword>
<evidence type="ECO:0000256" key="3">
    <source>
        <dbReference type="ARBA" id="ARBA00007103"/>
    </source>
</evidence>
<dbReference type="InterPro" id="IPR001926">
    <property type="entry name" value="TrpB-like_PALP"/>
</dbReference>
<keyword evidence="6 12" id="KW-0808">Transferase</keyword>
<dbReference type="PANTHER" id="PTHR10314">
    <property type="entry name" value="CYSTATHIONINE BETA-SYNTHASE"/>
    <property type="match status" value="1"/>
</dbReference>
<comment type="pathway">
    <text evidence="2">Amino-acid biosynthesis; L-cysteine biosynthesis; L-cysteine from L-serine: step 2/2.</text>
</comment>
<dbReference type="InterPro" id="IPR005856">
    <property type="entry name" value="Cys_synth"/>
</dbReference>
<keyword evidence="7 10" id="KW-0663">Pyridoxal phosphate</keyword>
<dbReference type="EC" id="2.5.1.47" evidence="4 12"/>
<dbReference type="Pfam" id="PF00291">
    <property type="entry name" value="PALP"/>
    <property type="match status" value="1"/>
</dbReference>
<dbReference type="NCBIfam" id="TIGR01136">
    <property type="entry name" value="cysKM"/>
    <property type="match status" value="1"/>
</dbReference>
<feature type="binding site" evidence="10">
    <location>
        <position position="74"/>
    </location>
    <ligand>
        <name>pyridoxal 5'-phosphate</name>
        <dbReference type="ChEBI" id="CHEBI:597326"/>
    </ligand>
</feature>
<keyword evidence="15" id="KW-1185">Reference proteome</keyword>
<evidence type="ECO:0000256" key="8">
    <source>
        <dbReference type="ARBA" id="ARBA00023192"/>
    </source>
</evidence>
<dbReference type="OrthoDB" id="9808024at2"/>
<dbReference type="InterPro" id="IPR005859">
    <property type="entry name" value="CysK"/>
</dbReference>
<dbReference type="InterPro" id="IPR036052">
    <property type="entry name" value="TrpB-like_PALP_sf"/>
</dbReference>
<feature type="binding site" evidence="10">
    <location>
        <begin position="178"/>
        <end position="182"/>
    </location>
    <ligand>
        <name>pyridoxal 5'-phosphate</name>
        <dbReference type="ChEBI" id="CHEBI:597326"/>
    </ligand>
</feature>
<dbReference type="NCBIfam" id="TIGR01139">
    <property type="entry name" value="cysK"/>
    <property type="match status" value="1"/>
</dbReference>
<comment type="cofactor">
    <cofactor evidence="1 10 12">
        <name>pyridoxal 5'-phosphate</name>
        <dbReference type="ChEBI" id="CHEBI:597326"/>
    </cofactor>
</comment>
<evidence type="ECO:0000313" key="15">
    <source>
        <dbReference type="Proteomes" id="UP000391834"/>
    </source>
</evidence>
<evidence type="ECO:0000256" key="6">
    <source>
        <dbReference type="ARBA" id="ARBA00022679"/>
    </source>
</evidence>
<comment type="similarity">
    <text evidence="3 12">Belongs to the cysteine synthase/cystathionine beta-synthase family.</text>
</comment>
<evidence type="ECO:0000256" key="9">
    <source>
        <dbReference type="ARBA" id="ARBA00047931"/>
    </source>
</evidence>
<feature type="domain" description="Tryptophan synthase beta chain-like PALP" evidence="13">
    <location>
        <begin position="7"/>
        <end position="294"/>
    </location>
</feature>
<dbReference type="InterPro" id="IPR001216">
    <property type="entry name" value="P-phosphate_BS"/>
</dbReference>
<dbReference type="GO" id="GO:0006535">
    <property type="term" value="P:cysteine biosynthetic process from serine"/>
    <property type="evidence" value="ECO:0007669"/>
    <property type="project" value="UniProtKB-UniRule"/>
</dbReference>
<dbReference type="Gene3D" id="3.40.50.1100">
    <property type="match status" value="2"/>
</dbReference>
<feature type="modified residue" description="N6-(pyridoxal phosphate)lysine" evidence="11">
    <location>
        <position position="44"/>
    </location>
</feature>
<dbReference type="PROSITE" id="PS00901">
    <property type="entry name" value="CYS_SYNTHASE"/>
    <property type="match status" value="1"/>
</dbReference>
<evidence type="ECO:0000256" key="1">
    <source>
        <dbReference type="ARBA" id="ARBA00001933"/>
    </source>
</evidence>
<protein>
    <recommendedName>
        <fullName evidence="4 12">Cysteine synthase</fullName>
        <ecNumber evidence="4 12">2.5.1.47</ecNumber>
    </recommendedName>
</protein>
<sequence>MKIAQNITELIGQTPLVRLNKLAQGIEAEVLVKLESFNPGGSVKDRLGLALVQAVERDGLISSSTTIIEPTSGNTGVGLAMVCASKGYALKIVMPETATVERRMIIEAYGAEVILTPGKEGMKGAIAKAEELQREIPDSFIPMQFSNPANPEMHRKTTAYEIWNDTDGTVDIFIAGAGTGGTITGVSEELKKLNPEIRTMVVEPEDSAILSGKEPGRHKIQGIGPGFIPEVLNTSCYDEVCCVSNDNAYDMARKLSTEEGIFCGISSGANVYAAIEIAKRPENKNKRIVTIICDTGERYLSTPLFNNHHEKD</sequence>
<evidence type="ECO:0000256" key="10">
    <source>
        <dbReference type="PIRSR" id="PIRSR605856-50"/>
    </source>
</evidence>
<proteinExistence type="inferred from homology"/>
<gene>
    <name evidence="14" type="primary">cysK_2</name>
    <name evidence="14" type="ORF">PbJCM13498_23340</name>
</gene>
<dbReference type="RefSeq" id="WP_025865931.1">
    <property type="nucleotide sequence ID" value="NZ_BLAX01000001.1"/>
</dbReference>
<evidence type="ECO:0000256" key="5">
    <source>
        <dbReference type="ARBA" id="ARBA00022605"/>
    </source>
</evidence>
<dbReference type="FunFam" id="3.40.50.1100:FF:000067">
    <property type="entry name" value="Cysteine synthase"/>
    <property type="match status" value="1"/>
</dbReference>
<evidence type="ECO:0000313" key="14">
    <source>
        <dbReference type="EMBL" id="GET33471.1"/>
    </source>
</evidence>
<reference evidence="14 15" key="1">
    <citation type="submission" date="2019-10" db="EMBL/GenBank/DDBJ databases">
        <title>Prolixibacter strains distinguished by the presence of nitrate reductase genes were adept at nitrate-dependent anaerobic corrosion of metallic iron and carbon steel.</title>
        <authorList>
            <person name="Iino T."/>
            <person name="Shono N."/>
            <person name="Ito K."/>
            <person name="Nakamura R."/>
            <person name="Sueoka K."/>
            <person name="Harayama S."/>
            <person name="Ohkuma M."/>
        </authorList>
    </citation>
    <scope>NUCLEOTIDE SEQUENCE [LARGE SCALE GENOMIC DNA]</scope>
    <source>
        <strain evidence="14 15">JCM 13498</strain>
    </source>
</reference>
<feature type="binding site" evidence="10">
    <location>
        <position position="266"/>
    </location>
    <ligand>
        <name>pyridoxal 5'-phosphate</name>
        <dbReference type="ChEBI" id="CHEBI:597326"/>
    </ligand>
</feature>
<dbReference type="GO" id="GO:0005737">
    <property type="term" value="C:cytoplasm"/>
    <property type="evidence" value="ECO:0007669"/>
    <property type="project" value="UniProtKB-ARBA"/>
</dbReference>
<accession>A0A5M4B0Q1</accession>
<keyword evidence="8 12" id="KW-0198">Cysteine biosynthesis</keyword>
<comment type="catalytic activity">
    <reaction evidence="9 12">
        <text>O-acetyl-L-serine + hydrogen sulfide = L-cysteine + acetate</text>
        <dbReference type="Rhea" id="RHEA:14829"/>
        <dbReference type="ChEBI" id="CHEBI:29919"/>
        <dbReference type="ChEBI" id="CHEBI:30089"/>
        <dbReference type="ChEBI" id="CHEBI:35235"/>
        <dbReference type="ChEBI" id="CHEBI:58340"/>
        <dbReference type="EC" id="2.5.1.47"/>
    </reaction>
</comment>
<dbReference type="SUPFAM" id="SSF53686">
    <property type="entry name" value="Tryptophan synthase beta subunit-like PLP-dependent enzymes"/>
    <property type="match status" value="1"/>
</dbReference>
<dbReference type="GO" id="GO:0004124">
    <property type="term" value="F:cysteine synthase activity"/>
    <property type="evidence" value="ECO:0007669"/>
    <property type="project" value="UniProtKB-UniRule"/>
</dbReference>
<dbReference type="EMBL" id="BLAX01000001">
    <property type="protein sequence ID" value="GET33471.1"/>
    <property type="molecule type" value="Genomic_DNA"/>
</dbReference>
<evidence type="ECO:0000256" key="2">
    <source>
        <dbReference type="ARBA" id="ARBA00004962"/>
    </source>
</evidence>
<evidence type="ECO:0000256" key="7">
    <source>
        <dbReference type="ARBA" id="ARBA00022898"/>
    </source>
</evidence>
<name>A0A5M4B0Q1_9BACT</name>
<evidence type="ECO:0000256" key="4">
    <source>
        <dbReference type="ARBA" id="ARBA00012681"/>
    </source>
</evidence>
<dbReference type="CDD" id="cd01561">
    <property type="entry name" value="CBS_like"/>
    <property type="match status" value="1"/>
</dbReference>
<evidence type="ECO:0000259" key="13">
    <source>
        <dbReference type="Pfam" id="PF00291"/>
    </source>
</evidence>
<evidence type="ECO:0000256" key="12">
    <source>
        <dbReference type="RuleBase" id="RU003985"/>
    </source>
</evidence>
<evidence type="ECO:0000256" key="11">
    <source>
        <dbReference type="PIRSR" id="PIRSR605856-51"/>
    </source>
</evidence>